<dbReference type="OMA" id="VYVHDWQ"/>
<dbReference type="SUPFAM" id="SSF49899">
    <property type="entry name" value="Concanavalin A-like lectins/glucanases"/>
    <property type="match status" value="1"/>
</dbReference>
<name>M3ATR3_SPHMS</name>
<dbReference type="Proteomes" id="UP000016931">
    <property type="component" value="Unassembled WGS sequence"/>
</dbReference>
<reference evidence="3 4" key="1">
    <citation type="journal article" date="2012" name="PLoS Pathog.">
        <title>Diverse lifestyles and strategies of plant pathogenesis encoded in the genomes of eighteen Dothideomycetes fungi.</title>
        <authorList>
            <person name="Ohm R.A."/>
            <person name="Feau N."/>
            <person name="Henrissat B."/>
            <person name="Schoch C.L."/>
            <person name="Horwitz B.A."/>
            <person name="Barry K.W."/>
            <person name="Condon B.J."/>
            <person name="Copeland A.C."/>
            <person name="Dhillon B."/>
            <person name="Glaser F."/>
            <person name="Hesse C.N."/>
            <person name="Kosti I."/>
            <person name="LaButti K."/>
            <person name="Lindquist E.A."/>
            <person name="Lucas S."/>
            <person name="Salamov A.A."/>
            <person name="Bradshaw R.E."/>
            <person name="Ciuffetti L."/>
            <person name="Hamelin R.C."/>
            <person name="Kema G.H.J."/>
            <person name="Lawrence C."/>
            <person name="Scott J.A."/>
            <person name="Spatafora J.W."/>
            <person name="Turgeon B.G."/>
            <person name="de Wit P.J.G.M."/>
            <person name="Zhong S."/>
            <person name="Goodwin S.B."/>
            <person name="Grigoriev I.V."/>
        </authorList>
    </citation>
    <scope>NUCLEOTIDE SEQUENCE [LARGE SCALE GENOMIC DNA]</scope>
    <source>
        <strain evidence="3 4">SO2202</strain>
    </source>
</reference>
<feature type="domain" description="GH16" evidence="2">
    <location>
        <begin position="23"/>
        <end position="326"/>
    </location>
</feature>
<evidence type="ECO:0000313" key="4">
    <source>
        <dbReference type="Proteomes" id="UP000016931"/>
    </source>
</evidence>
<dbReference type="GeneID" id="27906389"/>
<dbReference type="HOGENOM" id="CLU_016972_1_1_1"/>
<protein>
    <submittedName>
        <fullName evidence="3">Glycoside hydrolase family 16 protein</fullName>
    </submittedName>
</protein>
<sequence length="355" mass="37810">MSNLFPIILALAATASAAAILPRGYSNSTTNTTVGHAYSLVAEYSGTNFFDHFTAFSGSDPTEGHVQYQTLEAAAEQGLIGYVFNSTSNTNNAYIGVDSQNVAPNGRNAVRLTSKDTFNASSMAVIDVIHAPSQYGAWPAIWLLGSQGTWPASGESDILEFVHQTNYNAMTLHTSPDCVVDNVTTSAQQGQLLNSNCNAGNAGTGCSKKSTTAQTFSTAGSAFNSQTGGVYVHDWQPDGITVWMFPREHLPADLVAGSPNPSSWTQTPLARFTGAGCKFDRALQEMQLIINITFCGTWAGKVWESSGAKKATGVETCEQYVANHPEKFADTHWELGSVKFFSSTGEKPGVGPLFS</sequence>
<dbReference type="PANTHER" id="PTHR10963:SF24">
    <property type="entry name" value="GLYCOSIDASE C21B10.07-RELATED"/>
    <property type="match status" value="1"/>
</dbReference>
<keyword evidence="1" id="KW-0732">Signal</keyword>
<dbReference type="GO" id="GO:0004553">
    <property type="term" value="F:hydrolase activity, hydrolyzing O-glycosyl compounds"/>
    <property type="evidence" value="ECO:0007669"/>
    <property type="project" value="InterPro"/>
</dbReference>
<evidence type="ECO:0000313" key="3">
    <source>
        <dbReference type="EMBL" id="EMF08894.1"/>
    </source>
</evidence>
<dbReference type="InterPro" id="IPR000757">
    <property type="entry name" value="Beta-glucanase-like"/>
</dbReference>
<dbReference type="eggNOG" id="ENOG502QUM3">
    <property type="taxonomic scope" value="Eukaryota"/>
</dbReference>
<feature type="signal peptide" evidence="1">
    <location>
        <begin position="1"/>
        <end position="19"/>
    </location>
</feature>
<dbReference type="Gene3D" id="2.60.120.200">
    <property type="match status" value="1"/>
</dbReference>
<dbReference type="AlphaFoldDB" id="M3ATR3"/>
<dbReference type="PROSITE" id="PS51762">
    <property type="entry name" value="GH16_2"/>
    <property type="match status" value="1"/>
</dbReference>
<dbReference type="Pfam" id="PF26113">
    <property type="entry name" value="GH16_XgeA"/>
    <property type="match status" value="1"/>
</dbReference>
<dbReference type="InterPro" id="IPR050546">
    <property type="entry name" value="Glycosyl_Hydrlase_16"/>
</dbReference>
<dbReference type="GO" id="GO:0009251">
    <property type="term" value="P:glucan catabolic process"/>
    <property type="evidence" value="ECO:0007669"/>
    <property type="project" value="TreeGrafter"/>
</dbReference>
<proteinExistence type="predicted"/>
<dbReference type="EMBL" id="KB456270">
    <property type="protein sequence ID" value="EMF08894.1"/>
    <property type="molecule type" value="Genomic_DNA"/>
</dbReference>
<evidence type="ECO:0000256" key="1">
    <source>
        <dbReference type="SAM" id="SignalP"/>
    </source>
</evidence>
<organism evidence="3 4">
    <name type="scientific">Sphaerulina musiva (strain SO2202)</name>
    <name type="common">Poplar stem canker fungus</name>
    <name type="synonym">Septoria musiva</name>
    <dbReference type="NCBI Taxonomy" id="692275"/>
    <lineage>
        <taxon>Eukaryota</taxon>
        <taxon>Fungi</taxon>
        <taxon>Dikarya</taxon>
        <taxon>Ascomycota</taxon>
        <taxon>Pezizomycotina</taxon>
        <taxon>Dothideomycetes</taxon>
        <taxon>Dothideomycetidae</taxon>
        <taxon>Mycosphaerellales</taxon>
        <taxon>Mycosphaerellaceae</taxon>
        <taxon>Sphaerulina</taxon>
    </lineage>
</organism>
<dbReference type="RefSeq" id="XP_016757015.1">
    <property type="nucleotide sequence ID" value="XM_016909252.1"/>
</dbReference>
<evidence type="ECO:0000259" key="2">
    <source>
        <dbReference type="PROSITE" id="PS51762"/>
    </source>
</evidence>
<feature type="chain" id="PRO_5004030918" evidence="1">
    <location>
        <begin position="20"/>
        <end position="355"/>
    </location>
</feature>
<keyword evidence="4" id="KW-1185">Reference proteome</keyword>
<dbReference type="InterPro" id="IPR013320">
    <property type="entry name" value="ConA-like_dom_sf"/>
</dbReference>
<keyword evidence="3" id="KW-0378">Hydrolase</keyword>
<accession>M3ATR3</accession>
<dbReference type="STRING" id="692275.M3ATR3"/>
<gene>
    <name evidence="3" type="ORF">SEPMUDRAFT_53027</name>
</gene>
<dbReference type="OrthoDB" id="192832at2759"/>
<dbReference type="PANTHER" id="PTHR10963">
    <property type="entry name" value="GLYCOSYL HYDROLASE-RELATED"/>
    <property type="match status" value="1"/>
</dbReference>